<feature type="domain" description="RNase NYN" evidence="2">
    <location>
        <begin position="291"/>
        <end position="439"/>
    </location>
</feature>
<dbReference type="InterPro" id="IPR021869">
    <property type="entry name" value="RNase_Zc3h12_NYN"/>
</dbReference>
<proteinExistence type="predicted"/>
<feature type="compositionally biased region" description="Basic residues" evidence="1">
    <location>
        <begin position="170"/>
        <end position="181"/>
    </location>
</feature>
<organism evidence="3">
    <name type="scientific">Rhodosorus marinus</name>
    <dbReference type="NCBI Taxonomy" id="101924"/>
    <lineage>
        <taxon>Eukaryota</taxon>
        <taxon>Rhodophyta</taxon>
        <taxon>Stylonematophyceae</taxon>
        <taxon>Stylonematales</taxon>
        <taxon>Stylonemataceae</taxon>
        <taxon>Rhodosorus</taxon>
    </lineage>
</organism>
<dbReference type="GO" id="GO:0003729">
    <property type="term" value="F:mRNA binding"/>
    <property type="evidence" value="ECO:0007669"/>
    <property type="project" value="TreeGrafter"/>
</dbReference>
<sequence length="466" mass="51722">MATEWALQSLTLLETALNRFVLHSMTDFYSGKLPDSIPAGKRMSLNECVDVIETNWVLVFEPSPLGKEEDTAKGVLIRLKKMAESIRSGRDSVRPTTLKRIVSNVKYLLTLINAPELKTVELVETGQASGCGQAFRHKNSVSPTPKGSIASGPNVSQGARTTSTAQRKIVVARRSSRKRPGTAKQETAPAIDSMVTDRDLDAKTDQAKRDSVITERGGFAREVDLMEHSGQVHTGHAPVRDVPMDQFQLESMRMSLSHKNNMETVQRSLRSNADRPLTNADEVKESSLLFVVDGPNVAHRHGFGNFSPKGMLCAHAYFTWHGFNCVVVVPDGQLRLQMMNESDSSMEADSNEVVLALRKLVLKGDLVLTPREDYDDSYIVNYGMSKGAIVVSNDRYRDHLCQAEARGKKFLELLTKYLKACRLSFAFRGDEFIPSPDFDLAAGKVVCKHVAEKYREAVGETGFTYF</sequence>
<dbReference type="GO" id="GO:0004521">
    <property type="term" value="F:RNA endonuclease activity"/>
    <property type="evidence" value="ECO:0007669"/>
    <property type="project" value="TreeGrafter"/>
</dbReference>
<accession>A0A7S0G417</accession>
<dbReference type="AlphaFoldDB" id="A0A7S0G417"/>
<dbReference type="InterPro" id="IPR051101">
    <property type="entry name" value="ZC3H12/N4BP1_RNase_Reg"/>
</dbReference>
<dbReference type="PANTHER" id="PTHR12876">
    <property type="entry name" value="N4BP1-RELATED"/>
    <property type="match status" value="1"/>
</dbReference>
<dbReference type="Pfam" id="PF11977">
    <property type="entry name" value="RNase_Zc3h12a"/>
    <property type="match status" value="1"/>
</dbReference>
<feature type="compositionally biased region" description="Polar residues" evidence="1">
    <location>
        <begin position="140"/>
        <end position="166"/>
    </location>
</feature>
<feature type="region of interest" description="Disordered" evidence="1">
    <location>
        <begin position="137"/>
        <end position="188"/>
    </location>
</feature>
<dbReference type="EMBL" id="HBEK01007920">
    <property type="protein sequence ID" value="CAD8394294.1"/>
    <property type="molecule type" value="Transcribed_RNA"/>
</dbReference>
<evidence type="ECO:0000313" key="3">
    <source>
        <dbReference type="EMBL" id="CAD8394294.1"/>
    </source>
</evidence>
<dbReference type="PANTHER" id="PTHR12876:SF35">
    <property type="entry name" value="LD08718P-RELATED"/>
    <property type="match status" value="1"/>
</dbReference>
<protein>
    <recommendedName>
        <fullName evidence="2">RNase NYN domain-containing protein</fullName>
    </recommendedName>
</protein>
<name>A0A7S0G417_9RHOD</name>
<dbReference type="GO" id="GO:0036464">
    <property type="term" value="C:cytoplasmic ribonucleoprotein granule"/>
    <property type="evidence" value="ECO:0007669"/>
    <property type="project" value="TreeGrafter"/>
</dbReference>
<gene>
    <name evidence="3" type="ORF">RMAR0315_LOCUS4279</name>
</gene>
<reference evidence="3" key="1">
    <citation type="submission" date="2021-01" db="EMBL/GenBank/DDBJ databases">
        <authorList>
            <person name="Corre E."/>
            <person name="Pelletier E."/>
            <person name="Niang G."/>
            <person name="Scheremetjew M."/>
            <person name="Finn R."/>
            <person name="Kale V."/>
            <person name="Holt S."/>
            <person name="Cochrane G."/>
            <person name="Meng A."/>
            <person name="Brown T."/>
            <person name="Cohen L."/>
        </authorList>
    </citation>
    <scope>NUCLEOTIDE SEQUENCE</scope>
    <source>
        <strain evidence="3">UTEX LB 2760</strain>
    </source>
</reference>
<dbReference type="Gene3D" id="3.40.50.11980">
    <property type="match status" value="1"/>
</dbReference>
<evidence type="ECO:0000256" key="1">
    <source>
        <dbReference type="SAM" id="MobiDB-lite"/>
    </source>
</evidence>
<evidence type="ECO:0000259" key="2">
    <source>
        <dbReference type="Pfam" id="PF11977"/>
    </source>
</evidence>
<dbReference type="GO" id="GO:0005634">
    <property type="term" value="C:nucleus"/>
    <property type="evidence" value="ECO:0007669"/>
    <property type="project" value="TreeGrafter"/>
</dbReference>